<reference evidence="3" key="1">
    <citation type="journal article" date="2020" name="Stud. Mycol.">
        <title>101 Dothideomycetes genomes: a test case for predicting lifestyles and emergence of pathogens.</title>
        <authorList>
            <person name="Haridas S."/>
            <person name="Albert R."/>
            <person name="Binder M."/>
            <person name="Bloem J."/>
            <person name="Labutti K."/>
            <person name="Salamov A."/>
            <person name="Andreopoulos B."/>
            <person name="Baker S."/>
            <person name="Barry K."/>
            <person name="Bills G."/>
            <person name="Bluhm B."/>
            <person name="Cannon C."/>
            <person name="Castanera R."/>
            <person name="Culley D."/>
            <person name="Daum C."/>
            <person name="Ezra D."/>
            <person name="Gonzalez J."/>
            <person name="Henrissat B."/>
            <person name="Kuo A."/>
            <person name="Liang C."/>
            <person name="Lipzen A."/>
            <person name="Lutzoni F."/>
            <person name="Magnuson J."/>
            <person name="Mondo S."/>
            <person name="Nolan M."/>
            <person name="Ohm R."/>
            <person name="Pangilinan J."/>
            <person name="Park H.-J."/>
            <person name="Ramirez L."/>
            <person name="Alfaro M."/>
            <person name="Sun H."/>
            <person name="Tritt A."/>
            <person name="Yoshinaga Y."/>
            <person name="Zwiers L.-H."/>
            <person name="Turgeon B."/>
            <person name="Goodwin S."/>
            <person name="Spatafora J."/>
            <person name="Crous P."/>
            <person name="Grigoriev I."/>
        </authorList>
    </citation>
    <scope>NUCLEOTIDE SEQUENCE</scope>
    <source>
        <strain evidence="3">CBS 123094</strain>
    </source>
</reference>
<feature type="region of interest" description="Disordered" evidence="1">
    <location>
        <begin position="291"/>
        <end position="316"/>
    </location>
</feature>
<evidence type="ECO:0000313" key="4">
    <source>
        <dbReference type="Proteomes" id="UP000799779"/>
    </source>
</evidence>
<organism evidence="3 4">
    <name type="scientific">Amniculicola lignicola CBS 123094</name>
    <dbReference type="NCBI Taxonomy" id="1392246"/>
    <lineage>
        <taxon>Eukaryota</taxon>
        <taxon>Fungi</taxon>
        <taxon>Dikarya</taxon>
        <taxon>Ascomycota</taxon>
        <taxon>Pezizomycotina</taxon>
        <taxon>Dothideomycetes</taxon>
        <taxon>Pleosporomycetidae</taxon>
        <taxon>Pleosporales</taxon>
        <taxon>Amniculicolaceae</taxon>
        <taxon>Amniculicola</taxon>
    </lineage>
</organism>
<name>A0A6A5W8V2_9PLEO</name>
<dbReference type="AlphaFoldDB" id="A0A6A5W8V2"/>
<proteinExistence type="predicted"/>
<keyword evidence="2" id="KW-0732">Signal</keyword>
<dbReference type="EMBL" id="ML977673">
    <property type="protein sequence ID" value="KAF1994066.1"/>
    <property type="molecule type" value="Genomic_DNA"/>
</dbReference>
<sequence length="321" mass="35926">MLVHTILKFCMALLFTAVVTSGLPQGTPSDEPPEAGVSTNNTDSSQEVTNAKVYYYLPLPGQPLYELHPLNGKCKRSRSTFNWFEITGRPRCWFFVDEGCQGKLLAKGDGRKPEKSRGQELWINGSEAQRKVFATTDRSFLYAPLSQFRHSSLLHPPQPTPSPGFTVTSRRLFPQSDPTMLHFTFMKASTALFFATSATAIPLDRTSSSLNSPTSILKKRETIPASAMLYTDPQFQKPGEPSYKEAIIHDWSKIYDMCSKQGYPFWWYEISGPVYCKFYEGGNCRGELLAEASGTGEPGKTKGVLRSKKGDPADSYKCWHE</sequence>
<accession>A0A6A5W8V2</accession>
<dbReference type="Proteomes" id="UP000799779">
    <property type="component" value="Unassembled WGS sequence"/>
</dbReference>
<protein>
    <submittedName>
        <fullName evidence="3">Uncharacterized protein</fullName>
    </submittedName>
</protein>
<evidence type="ECO:0000313" key="3">
    <source>
        <dbReference type="EMBL" id="KAF1994066.1"/>
    </source>
</evidence>
<evidence type="ECO:0000256" key="2">
    <source>
        <dbReference type="SAM" id="SignalP"/>
    </source>
</evidence>
<keyword evidence="4" id="KW-1185">Reference proteome</keyword>
<feature type="chain" id="PRO_5025492905" evidence="2">
    <location>
        <begin position="22"/>
        <end position="321"/>
    </location>
</feature>
<feature type="region of interest" description="Disordered" evidence="1">
    <location>
        <begin position="25"/>
        <end position="45"/>
    </location>
</feature>
<feature type="signal peptide" evidence="2">
    <location>
        <begin position="1"/>
        <end position="21"/>
    </location>
</feature>
<gene>
    <name evidence="3" type="ORF">P154DRAFT_539872</name>
</gene>
<evidence type="ECO:0000256" key="1">
    <source>
        <dbReference type="SAM" id="MobiDB-lite"/>
    </source>
</evidence>